<keyword evidence="2" id="KW-1185">Reference proteome</keyword>
<comment type="caution">
    <text evidence="1">The sequence shown here is derived from an EMBL/GenBank/DDBJ whole genome shotgun (WGS) entry which is preliminary data.</text>
</comment>
<name>A0A4Z1K6C7_9HELO</name>
<dbReference type="Proteomes" id="UP000297280">
    <property type="component" value="Unassembled WGS sequence"/>
</dbReference>
<reference evidence="1 2" key="1">
    <citation type="submission" date="2017-12" db="EMBL/GenBank/DDBJ databases">
        <title>Comparative genomics of Botrytis spp.</title>
        <authorList>
            <person name="Valero-Jimenez C.A."/>
            <person name="Tapia P."/>
            <person name="Veloso J."/>
            <person name="Silva-Moreno E."/>
            <person name="Staats M."/>
            <person name="Valdes J.H."/>
            <person name="Van Kan J.A.L."/>
        </authorList>
    </citation>
    <scope>NUCLEOTIDE SEQUENCE [LARGE SCALE GENOMIC DNA]</scope>
    <source>
        <strain evidence="1 2">MUCL3349</strain>
    </source>
</reference>
<protein>
    <submittedName>
        <fullName evidence="1">Uncharacterized protein</fullName>
    </submittedName>
</protein>
<organism evidence="1 2">
    <name type="scientific">Botrytis porri</name>
    <dbReference type="NCBI Taxonomy" id="87229"/>
    <lineage>
        <taxon>Eukaryota</taxon>
        <taxon>Fungi</taxon>
        <taxon>Dikarya</taxon>
        <taxon>Ascomycota</taxon>
        <taxon>Pezizomycotina</taxon>
        <taxon>Leotiomycetes</taxon>
        <taxon>Helotiales</taxon>
        <taxon>Sclerotiniaceae</taxon>
        <taxon>Botrytis</taxon>
    </lineage>
</organism>
<evidence type="ECO:0000313" key="1">
    <source>
        <dbReference type="EMBL" id="TGO81659.1"/>
    </source>
</evidence>
<proteinExistence type="predicted"/>
<dbReference type="AlphaFoldDB" id="A0A4Z1K6C7"/>
<gene>
    <name evidence="1" type="ORF">BPOR_1064g00020</name>
</gene>
<sequence>MALSRLTAAIAAIRNENSIGYPGRISESGSCHVKRRKTDAKEGSLHRTARRLGALFKDVLPSTDELFRAYGTRVSEIASAFDSSSGHISGTGYIFASYAGADSTSIWAAATSGSAAIAAQLLACMLARMFTGTEATSIWVELVQTHKERIRRKSKDEMFPQEHNMAEEAAQQDITRIDLSNWDASVRAWLESADHVKLKQHKQTMLILNSACVPVNKDPDTYSSVIKAWTTALTVVNELVNGMPQRIQKWSCTTCSLVLALISRYDGLWRKLCGAALLTLGLQEVRNIKDSAQSVYWSLPLARLQYYGTPVQATRSIGQEISRVPSQNFAYIALGCVFQGWNEYAATNEHGLLWMENLANILGLEHLKECGMMWLHNLVVAARRISESGEMEKKTAMQLINLGKRRSVFLHRVGRTPPPLFGLSELETLLGLLSDPEKRIECLRRLSSGFGVRNKKVLIMCQLPLTSQEDFSPHQSATTNPFEEPSKSPIMLDELDELNKYAKPEINGSLEYASFARIQNSRSATKRDRDGKIKNEAQLPGKFYRWITLNSEQLKLKYDIDGIELLVRKQKQEKMESDSQELGQEIHGICDFEEDLEQFVVYKDALRLKYAEIKELEILKPLSERWNAISALEEICLPVFEYNDYTKFTPHTGPRLVFSREPDFVGSVKELLRKASENISLIPQSVPRSLLAGNENVAALVSIDTNYQKMIEKDIAAHNIFEEFFVSENIDKNSLYKYFLSASDFVQSEISSLRGCAMMANVYRYSPGATVSALVVKQPIYHAKWFLSAKKVAENTELQTHIFNTSEKNFHGPKCLPV</sequence>
<accession>A0A4Z1K6C7</accession>
<dbReference type="EMBL" id="PQXO01001058">
    <property type="protein sequence ID" value="TGO81659.1"/>
    <property type="molecule type" value="Genomic_DNA"/>
</dbReference>
<evidence type="ECO:0000313" key="2">
    <source>
        <dbReference type="Proteomes" id="UP000297280"/>
    </source>
</evidence>